<dbReference type="InterPro" id="IPR054464">
    <property type="entry name" value="ULD_fung"/>
</dbReference>
<feature type="region of interest" description="Disordered" evidence="1">
    <location>
        <begin position="592"/>
        <end position="615"/>
    </location>
</feature>
<dbReference type="AlphaFoldDB" id="A0A9P7MSK7"/>
<organism evidence="3 4">
    <name type="scientific">Claviceps arundinis</name>
    <dbReference type="NCBI Taxonomy" id="1623583"/>
    <lineage>
        <taxon>Eukaryota</taxon>
        <taxon>Fungi</taxon>
        <taxon>Dikarya</taxon>
        <taxon>Ascomycota</taxon>
        <taxon>Pezizomycotina</taxon>
        <taxon>Sordariomycetes</taxon>
        <taxon>Hypocreomycetidae</taxon>
        <taxon>Hypocreales</taxon>
        <taxon>Clavicipitaceae</taxon>
        <taxon>Claviceps</taxon>
    </lineage>
</organism>
<evidence type="ECO:0000313" key="4">
    <source>
        <dbReference type="Proteomes" id="UP000784919"/>
    </source>
</evidence>
<feature type="region of interest" description="Disordered" evidence="1">
    <location>
        <begin position="239"/>
        <end position="275"/>
    </location>
</feature>
<dbReference type="Pfam" id="PF22893">
    <property type="entry name" value="ULD_2"/>
    <property type="match status" value="1"/>
</dbReference>
<gene>
    <name evidence="3" type="ORF">E4U56_001389</name>
</gene>
<feature type="compositionally biased region" description="Pro residues" evidence="1">
    <location>
        <begin position="244"/>
        <end position="271"/>
    </location>
</feature>
<protein>
    <recommendedName>
        <fullName evidence="2">Ubiquitin-like domain-containing protein</fullName>
    </recommendedName>
</protein>
<feature type="compositionally biased region" description="Basic and acidic residues" evidence="1">
    <location>
        <begin position="342"/>
        <end position="362"/>
    </location>
</feature>
<feature type="region of interest" description="Disordered" evidence="1">
    <location>
        <begin position="27"/>
        <end position="84"/>
    </location>
</feature>
<dbReference type="CDD" id="cd06503">
    <property type="entry name" value="ATP-synt_Fo_b"/>
    <property type="match status" value="1"/>
</dbReference>
<sequence length="660" mass="73119">MPVCAASAATLQLTTFRFARRPATITIHSGDESPHSTASYLEPDSPSVGGVDEYQSHDSDDKEEEEVLHPSDSASTSNDISPPPLRATRARRILHRVVPPPTQDQPPVHTRAPMPPHKVDAPEDYGPYGQAYGATHAHRGGFYGSERAQHTSYPQHQHGLYLGNYPGGNQMINYGGYAASPFTNMSNVPNGSSYFGGEPRHSANVYDMMPYQQPGFFATPQYALPGHLQQYQLSTTHPHQLVPAPAPAPAPAPVPPATEAPAKTPTPAPKEPPPDLEKIKLEAQLAAFKAVEDKARAAEEQREREAQIRKEAEETFQRRAEELKKAQEEAQKEIQRARVEAERAARERIEAERKAEEERQKQQAEAMQRAEQNARLKFEAEMKAAEAQRKKEEEDRIRAEEAAHIRLEAAIKAKDEANAAAAKQAAEEAERIKMLQEDAKRRAELDTLKRIEDEKEAAKKAAAAADAAKAEQEALMLRIREETKASLEEAAKKTVQPPIKFKDAVGRKFSFPFHLCSTWGGMEELIKQAFLQVDVLGPLVRQGHYDLVGPNGEIILPTVWDKVVQPDWTITMTMWPVEKSPPLAPKVAAGRRHTHRGAETVPPPPDWPKSAGRRSVPLHPNIDIVNVAEPAPKRSKSTSKHKLRNPAMIGFLAGFQSKKK</sequence>
<evidence type="ECO:0000256" key="1">
    <source>
        <dbReference type="SAM" id="MobiDB-lite"/>
    </source>
</evidence>
<evidence type="ECO:0000313" key="3">
    <source>
        <dbReference type="EMBL" id="KAG5966160.1"/>
    </source>
</evidence>
<dbReference type="Proteomes" id="UP000784919">
    <property type="component" value="Unassembled WGS sequence"/>
</dbReference>
<feature type="region of interest" description="Disordered" evidence="1">
    <location>
        <begin position="342"/>
        <end position="374"/>
    </location>
</feature>
<comment type="caution">
    <text evidence="3">The sequence shown here is derived from an EMBL/GenBank/DDBJ whole genome shotgun (WGS) entry which is preliminary data.</text>
</comment>
<name>A0A9P7MSK7_9HYPO</name>
<evidence type="ECO:0000259" key="2">
    <source>
        <dbReference type="Pfam" id="PF22893"/>
    </source>
</evidence>
<dbReference type="PANTHER" id="PTHR45725">
    <property type="entry name" value="FORMIN HOMOLOGY 2 FAMILY MEMBER"/>
    <property type="match status" value="1"/>
</dbReference>
<dbReference type="OrthoDB" id="3045089at2759"/>
<feature type="domain" description="Ubiquitin-like" evidence="2">
    <location>
        <begin position="496"/>
        <end position="577"/>
    </location>
</feature>
<dbReference type="InterPro" id="IPR051425">
    <property type="entry name" value="Formin_Homology"/>
</dbReference>
<dbReference type="EMBL" id="SRPS01000139">
    <property type="protein sequence ID" value="KAG5966160.1"/>
    <property type="molecule type" value="Genomic_DNA"/>
</dbReference>
<proteinExistence type="predicted"/>
<reference evidence="3" key="1">
    <citation type="journal article" date="2020" name="bioRxiv">
        <title>Whole genome comparisons of ergot fungi reveals the divergence and evolution of species within the genus Claviceps are the result of varying mechanisms driving genome evolution and host range expansion.</title>
        <authorList>
            <person name="Wyka S.A."/>
            <person name="Mondo S.J."/>
            <person name="Liu M."/>
            <person name="Dettman J."/>
            <person name="Nalam V."/>
            <person name="Broders K.D."/>
        </authorList>
    </citation>
    <scope>NUCLEOTIDE SEQUENCE</scope>
    <source>
        <strain evidence="3">CCC 1102</strain>
    </source>
</reference>
<accession>A0A9P7MSK7</accession>
<dbReference type="PANTHER" id="PTHR45725:SF1">
    <property type="entry name" value="DISHEVELLED ASSOCIATED ACTIVATOR OF MORPHOGENESIS, ISOFORM D"/>
    <property type="match status" value="1"/>
</dbReference>